<gene>
    <name evidence="1" type="ORF">PPYR1160_LOCUS6640</name>
</gene>
<organism evidence="1">
    <name type="scientific">Pinguiococcus pyrenoidosus</name>
    <dbReference type="NCBI Taxonomy" id="172671"/>
    <lineage>
        <taxon>Eukaryota</taxon>
        <taxon>Sar</taxon>
        <taxon>Stramenopiles</taxon>
        <taxon>Ochrophyta</taxon>
        <taxon>Pinguiophyceae</taxon>
        <taxon>Pinguiochrysidales</taxon>
        <taxon>Pinguiochrysidaceae</taxon>
        <taxon>Pinguiococcus</taxon>
    </lineage>
</organism>
<proteinExistence type="predicted"/>
<name>A0A7R9YB34_9STRA</name>
<evidence type="ECO:0000313" key="1">
    <source>
        <dbReference type="EMBL" id="CAD8257148.1"/>
    </source>
</evidence>
<dbReference type="EMBL" id="HBEA01008620">
    <property type="protein sequence ID" value="CAD8257148.1"/>
    <property type="molecule type" value="Transcribed_RNA"/>
</dbReference>
<accession>A0A7R9YB34</accession>
<sequence length="414" mass="45846">MVAQRYLEPVFAAAGLELEVRAHAMGGQKSAPASFCTKCTYGADAHVITWDFGMTDGKETSLLSFFAKHAMEMPGRPTVLGGYRMGSKPMSRGDVFAGYARKGWPIGTFPNSCNEIVDLLPEKDVPDEGLPDWLHMLQDINKLAHRSSLDKYSDEAKAACQPKGIPGTAAWHPGYREHRLLGHLFSMPILKAFNEAFLTPSFDSLDVEAPKPAVMCRTPECAAQYECRNCLYPRSPKLGRDEWDIGSLIVQAQEPPLRERFGEAASSTWKTGCLFRGADSHNAPAPNCLGSRDGQGAIYEDVTQPETQYLLLKLPFEDAREAGYAYELSVVICEELCDWGSCEKTRERLENATLTFDGSHFVTSRQSFAWCREVTKKVDLGEDHAVLGIRNPRPGRSIKLNTVAWGLRASPLHP</sequence>
<dbReference type="AlphaFoldDB" id="A0A7R9YB34"/>
<reference evidence="1" key="1">
    <citation type="submission" date="2021-01" db="EMBL/GenBank/DDBJ databases">
        <authorList>
            <person name="Corre E."/>
            <person name="Pelletier E."/>
            <person name="Niang G."/>
            <person name="Scheremetjew M."/>
            <person name="Finn R."/>
            <person name="Kale V."/>
            <person name="Holt S."/>
            <person name="Cochrane G."/>
            <person name="Meng A."/>
            <person name="Brown T."/>
            <person name="Cohen L."/>
        </authorList>
    </citation>
    <scope>NUCLEOTIDE SEQUENCE</scope>
    <source>
        <strain evidence="1">CCMP2078</strain>
    </source>
</reference>
<protein>
    <submittedName>
        <fullName evidence="1">Uncharacterized protein</fullName>
    </submittedName>
</protein>